<evidence type="ECO:0000313" key="7">
    <source>
        <dbReference type="Proteomes" id="UP000320338"/>
    </source>
</evidence>
<keyword evidence="2" id="KW-0238">DNA-binding</keyword>
<evidence type="ECO:0000256" key="3">
    <source>
        <dbReference type="ARBA" id="ARBA00023163"/>
    </source>
</evidence>
<dbReference type="PANTHER" id="PTHR44688:SF25">
    <property type="entry name" value="HTH LUXR-TYPE DOMAIN-CONTAINING PROTEIN"/>
    <property type="match status" value="1"/>
</dbReference>
<dbReference type="Gene3D" id="1.10.10.10">
    <property type="entry name" value="Winged helix-like DNA-binding domain superfamily/Winged helix DNA-binding domain"/>
    <property type="match status" value="1"/>
</dbReference>
<dbReference type="InterPro" id="IPR036388">
    <property type="entry name" value="WH-like_DNA-bd_sf"/>
</dbReference>
<evidence type="ECO:0000313" key="6">
    <source>
        <dbReference type="EMBL" id="GEC21131.1"/>
    </source>
</evidence>
<feature type="compositionally biased region" description="Low complexity" evidence="4">
    <location>
        <begin position="310"/>
        <end position="335"/>
    </location>
</feature>
<dbReference type="Proteomes" id="UP000320338">
    <property type="component" value="Unassembled WGS sequence"/>
</dbReference>
<evidence type="ECO:0000256" key="1">
    <source>
        <dbReference type="ARBA" id="ARBA00023015"/>
    </source>
</evidence>
<sequence>MRAHRRGELLLAETATSPGAVAGRASAVLDDLRPVSPLDGAWIALADPLRHGYPSLADVAPGRPVADVLSGPPTAHDGVVTGGVDEALALALFAPHGRHVGFIALLSGSRRPPTPDQRDRLARMAPALAHGIDPMRSLLTASRMVRGATAAVVLAGDHGCRTLPGLPTNALLVPGSPVLALARDRIDDGHTFSSFLWPLGGPHAPAGHVRVTALAAPEDVPAGLTGLALLSPAGDLHQLTARELEVLGLLIEGCSNQEIARALVVAPRTVATHLEHLLAKLGAPTRTLAAVRAEREGLYVPSAPLRRWCLPPRRPDASTTSGPGTAGATPWARPGRQGSAPYA</sequence>
<keyword evidence="3" id="KW-0804">Transcription</keyword>
<proteinExistence type="predicted"/>
<reference evidence="6 7" key="1">
    <citation type="submission" date="2019-06" db="EMBL/GenBank/DDBJ databases">
        <title>Whole genome shotgun sequence of Pseudonocardia hydrocarbonoxydans NBRC 14498.</title>
        <authorList>
            <person name="Hosoyama A."/>
            <person name="Uohara A."/>
            <person name="Ohji S."/>
            <person name="Ichikawa N."/>
        </authorList>
    </citation>
    <scope>NUCLEOTIDE SEQUENCE [LARGE SCALE GENOMIC DNA]</scope>
    <source>
        <strain evidence="6 7">NBRC 14498</strain>
    </source>
</reference>
<evidence type="ECO:0000259" key="5">
    <source>
        <dbReference type="PROSITE" id="PS50043"/>
    </source>
</evidence>
<dbReference type="PROSITE" id="PS50043">
    <property type="entry name" value="HTH_LUXR_2"/>
    <property type="match status" value="1"/>
</dbReference>
<feature type="domain" description="HTH luxR-type" evidence="5">
    <location>
        <begin position="232"/>
        <end position="297"/>
    </location>
</feature>
<dbReference type="SMART" id="SM00421">
    <property type="entry name" value="HTH_LUXR"/>
    <property type="match status" value="1"/>
</dbReference>
<gene>
    <name evidence="6" type="ORF">PHY01_34140</name>
</gene>
<dbReference type="PANTHER" id="PTHR44688">
    <property type="entry name" value="DNA-BINDING TRANSCRIPTIONAL ACTIVATOR DEVR_DOSR"/>
    <property type="match status" value="1"/>
</dbReference>
<protein>
    <recommendedName>
        <fullName evidence="5">HTH luxR-type domain-containing protein</fullName>
    </recommendedName>
</protein>
<dbReference type="PROSITE" id="PS00622">
    <property type="entry name" value="HTH_LUXR_1"/>
    <property type="match status" value="1"/>
</dbReference>
<accession>A0A4Y3WS62</accession>
<dbReference type="Pfam" id="PF00196">
    <property type="entry name" value="GerE"/>
    <property type="match status" value="1"/>
</dbReference>
<dbReference type="SUPFAM" id="SSF46894">
    <property type="entry name" value="C-terminal effector domain of the bipartite response regulators"/>
    <property type="match status" value="1"/>
</dbReference>
<name>A0A4Y3WS62_9PSEU</name>
<keyword evidence="7" id="KW-1185">Reference proteome</keyword>
<dbReference type="EMBL" id="BJNG01000029">
    <property type="protein sequence ID" value="GEC21131.1"/>
    <property type="molecule type" value="Genomic_DNA"/>
</dbReference>
<feature type="region of interest" description="Disordered" evidence="4">
    <location>
        <begin position="310"/>
        <end position="343"/>
    </location>
</feature>
<dbReference type="InterPro" id="IPR016032">
    <property type="entry name" value="Sig_transdc_resp-reg_C-effctor"/>
</dbReference>
<dbReference type="GO" id="GO:0003677">
    <property type="term" value="F:DNA binding"/>
    <property type="evidence" value="ECO:0007669"/>
    <property type="project" value="UniProtKB-KW"/>
</dbReference>
<dbReference type="PRINTS" id="PR00038">
    <property type="entry name" value="HTHLUXR"/>
</dbReference>
<dbReference type="RefSeq" id="WP_141279817.1">
    <property type="nucleotide sequence ID" value="NZ_BAAARZ010000085.1"/>
</dbReference>
<dbReference type="CDD" id="cd06170">
    <property type="entry name" value="LuxR_C_like"/>
    <property type="match status" value="1"/>
</dbReference>
<organism evidence="6 7">
    <name type="scientific">Pseudonocardia hydrocarbonoxydans</name>
    <dbReference type="NCBI Taxonomy" id="76726"/>
    <lineage>
        <taxon>Bacteria</taxon>
        <taxon>Bacillati</taxon>
        <taxon>Actinomycetota</taxon>
        <taxon>Actinomycetes</taxon>
        <taxon>Pseudonocardiales</taxon>
        <taxon>Pseudonocardiaceae</taxon>
        <taxon>Pseudonocardia</taxon>
    </lineage>
</organism>
<dbReference type="AlphaFoldDB" id="A0A4Y3WS62"/>
<evidence type="ECO:0000256" key="2">
    <source>
        <dbReference type="ARBA" id="ARBA00023125"/>
    </source>
</evidence>
<dbReference type="InterPro" id="IPR000792">
    <property type="entry name" value="Tscrpt_reg_LuxR_C"/>
</dbReference>
<keyword evidence="1" id="KW-0805">Transcription regulation</keyword>
<evidence type="ECO:0000256" key="4">
    <source>
        <dbReference type="SAM" id="MobiDB-lite"/>
    </source>
</evidence>
<dbReference type="GO" id="GO:0006355">
    <property type="term" value="P:regulation of DNA-templated transcription"/>
    <property type="evidence" value="ECO:0007669"/>
    <property type="project" value="InterPro"/>
</dbReference>
<comment type="caution">
    <text evidence="6">The sequence shown here is derived from an EMBL/GenBank/DDBJ whole genome shotgun (WGS) entry which is preliminary data.</text>
</comment>
<dbReference type="OrthoDB" id="3539648at2"/>